<proteinExistence type="predicted"/>
<keyword evidence="1" id="KW-0812">Transmembrane</keyword>
<sequence>MPPNSETDPLLALNATRSPTRKSTKFLILIVCSIITLSTDFGIFMSNAPQTAVFEEIICRNYQANLHRAGAGNLALDLGTANIPLDPNPCKSETVQGELAIVIGYKDAFDVIPGSLS</sequence>
<dbReference type="Proteomes" id="UP001150942">
    <property type="component" value="Unassembled WGS sequence"/>
</dbReference>
<keyword evidence="1" id="KW-1133">Transmembrane helix</keyword>
<accession>A0A9W9JIJ1</accession>
<comment type="caution">
    <text evidence="2">The sequence shown here is derived from an EMBL/GenBank/DDBJ whole genome shotgun (WGS) entry which is preliminary data.</text>
</comment>
<feature type="transmembrane region" description="Helical" evidence="1">
    <location>
        <begin position="26"/>
        <end position="45"/>
    </location>
</feature>
<evidence type="ECO:0000313" key="3">
    <source>
        <dbReference type="Proteomes" id="UP001150942"/>
    </source>
</evidence>
<gene>
    <name evidence="2" type="ORF">N7449_007111</name>
</gene>
<keyword evidence="3" id="KW-1185">Reference proteome</keyword>
<name>A0A9W9JIJ1_9EURO</name>
<reference evidence="2" key="2">
    <citation type="journal article" date="2023" name="IMA Fungus">
        <title>Comparative genomic study of the Penicillium genus elucidates a diverse pangenome and 15 lateral gene transfer events.</title>
        <authorList>
            <person name="Petersen C."/>
            <person name="Sorensen T."/>
            <person name="Nielsen M.R."/>
            <person name="Sondergaard T.E."/>
            <person name="Sorensen J.L."/>
            <person name="Fitzpatrick D.A."/>
            <person name="Frisvad J.C."/>
            <person name="Nielsen K.L."/>
        </authorList>
    </citation>
    <scope>NUCLEOTIDE SEQUENCE</scope>
    <source>
        <strain evidence="2">IBT 20477</strain>
    </source>
</reference>
<evidence type="ECO:0000256" key="1">
    <source>
        <dbReference type="SAM" id="Phobius"/>
    </source>
</evidence>
<reference evidence="2" key="1">
    <citation type="submission" date="2022-11" db="EMBL/GenBank/DDBJ databases">
        <authorList>
            <person name="Petersen C."/>
        </authorList>
    </citation>
    <scope>NUCLEOTIDE SEQUENCE</scope>
    <source>
        <strain evidence="2">IBT 20477</strain>
    </source>
</reference>
<dbReference type="EMBL" id="JAPQKQ010000005">
    <property type="protein sequence ID" value="KAJ5196632.1"/>
    <property type="molecule type" value="Genomic_DNA"/>
</dbReference>
<keyword evidence="1" id="KW-0472">Membrane</keyword>
<protein>
    <submittedName>
        <fullName evidence="2">Uncharacterized protein</fullName>
    </submittedName>
</protein>
<dbReference type="OrthoDB" id="194139at2759"/>
<dbReference type="AlphaFoldDB" id="A0A9W9JIJ1"/>
<organism evidence="2 3">
    <name type="scientific">Penicillium cf. viridicatum</name>
    <dbReference type="NCBI Taxonomy" id="2972119"/>
    <lineage>
        <taxon>Eukaryota</taxon>
        <taxon>Fungi</taxon>
        <taxon>Dikarya</taxon>
        <taxon>Ascomycota</taxon>
        <taxon>Pezizomycotina</taxon>
        <taxon>Eurotiomycetes</taxon>
        <taxon>Eurotiomycetidae</taxon>
        <taxon>Eurotiales</taxon>
        <taxon>Aspergillaceae</taxon>
        <taxon>Penicillium</taxon>
    </lineage>
</organism>
<evidence type="ECO:0000313" key="2">
    <source>
        <dbReference type="EMBL" id="KAJ5196632.1"/>
    </source>
</evidence>